<name>A0ABS9KB54_9BACT</name>
<dbReference type="Proteomes" id="UP001165366">
    <property type="component" value="Unassembled WGS sequence"/>
</dbReference>
<feature type="signal peptide" evidence="2">
    <location>
        <begin position="1"/>
        <end position="24"/>
    </location>
</feature>
<dbReference type="RefSeq" id="WP_237852938.1">
    <property type="nucleotide sequence ID" value="NZ_JAKLWS010000005.1"/>
</dbReference>
<keyword evidence="5" id="KW-1185">Reference proteome</keyword>
<feature type="domain" description="Amidohydrolase-related" evidence="3">
    <location>
        <begin position="344"/>
        <end position="438"/>
    </location>
</feature>
<evidence type="ECO:0000256" key="1">
    <source>
        <dbReference type="SAM" id="MobiDB-lite"/>
    </source>
</evidence>
<dbReference type="InterPro" id="IPR051781">
    <property type="entry name" value="Metallo-dep_Hydrolase"/>
</dbReference>
<evidence type="ECO:0000313" key="5">
    <source>
        <dbReference type="Proteomes" id="UP001165366"/>
    </source>
</evidence>
<feature type="chain" id="PRO_5047489203" evidence="2">
    <location>
        <begin position="25"/>
        <end position="441"/>
    </location>
</feature>
<dbReference type="Pfam" id="PF01979">
    <property type="entry name" value="Amidohydro_1"/>
    <property type="match status" value="1"/>
</dbReference>
<reference evidence="4" key="1">
    <citation type="submission" date="2022-01" db="EMBL/GenBank/DDBJ databases">
        <authorList>
            <person name="Wang Y."/>
        </authorList>
    </citation>
    <scope>NUCLEOTIDE SEQUENCE</scope>
    <source>
        <strain evidence="4">WB101</strain>
    </source>
</reference>
<feature type="compositionally biased region" description="Acidic residues" evidence="1">
    <location>
        <begin position="313"/>
        <end position="328"/>
    </location>
</feature>
<proteinExistence type="predicted"/>
<gene>
    <name evidence="4" type="ORF">L6773_05925</name>
</gene>
<reference evidence="4" key="2">
    <citation type="submission" date="2024-05" db="EMBL/GenBank/DDBJ databases">
        <title>Rhodohalobacter halophilus gen. nov., sp. nov., a moderately halophilic member of the family Balneolaceae.</title>
        <authorList>
            <person name="Xia J."/>
        </authorList>
    </citation>
    <scope>NUCLEOTIDE SEQUENCE</scope>
    <source>
        <strain evidence="4">WB101</strain>
    </source>
</reference>
<dbReference type="PROSITE" id="PS51257">
    <property type="entry name" value="PROKAR_LIPOPROTEIN"/>
    <property type="match status" value="1"/>
</dbReference>
<feature type="region of interest" description="Disordered" evidence="1">
    <location>
        <begin position="308"/>
        <end position="334"/>
    </location>
</feature>
<accession>A0ABS9KB54</accession>
<evidence type="ECO:0000259" key="3">
    <source>
        <dbReference type="Pfam" id="PF01979"/>
    </source>
</evidence>
<dbReference type="InterPro" id="IPR011059">
    <property type="entry name" value="Metal-dep_hydrolase_composite"/>
</dbReference>
<dbReference type="SUPFAM" id="SSF51338">
    <property type="entry name" value="Composite domain of metallo-dependent hydrolases"/>
    <property type="match status" value="1"/>
</dbReference>
<dbReference type="InterPro" id="IPR006680">
    <property type="entry name" value="Amidohydro-rel"/>
</dbReference>
<evidence type="ECO:0000313" key="4">
    <source>
        <dbReference type="EMBL" id="MCG2588094.1"/>
    </source>
</evidence>
<dbReference type="PANTHER" id="PTHR43135">
    <property type="entry name" value="ALPHA-D-RIBOSE 1-METHYLPHOSPHONATE 5-TRIPHOSPHATE DIPHOSPHATASE"/>
    <property type="match status" value="1"/>
</dbReference>
<keyword evidence="2" id="KW-0732">Signal</keyword>
<dbReference type="Gene3D" id="2.30.40.10">
    <property type="entry name" value="Urease, subunit C, domain 1"/>
    <property type="match status" value="1"/>
</dbReference>
<dbReference type="Gene3D" id="3.20.20.140">
    <property type="entry name" value="Metal-dependent hydrolases"/>
    <property type="match status" value="1"/>
</dbReference>
<organism evidence="4 5">
    <name type="scientific">Rhodohalobacter sulfatireducens</name>
    <dbReference type="NCBI Taxonomy" id="2911366"/>
    <lineage>
        <taxon>Bacteria</taxon>
        <taxon>Pseudomonadati</taxon>
        <taxon>Balneolota</taxon>
        <taxon>Balneolia</taxon>
        <taxon>Balneolales</taxon>
        <taxon>Balneolaceae</taxon>
        <taxon>Rhodohalobacter</taxon>
    </lineage>
</organism>
<feature type="region of interest" description="Disordered" evidence="1">
    <location>
        <begin position="91"/>
        <end position="129"/>
    </location>
</feature>
<dbReference type="PANTHER" id="PTHR43135:SF3">
    <property type="entry name" value="ALPHA-D-RIBOSE 1-METHYLPHOSPHONATE 5-TRIPHOSPHATE DIPHOSPHATASE"/>
    <property type="match status" value="1"/>
</dbReference>
<protein>
    <submittedName>
        <fullName evidence="4">Amidohydrolase family protein</fullName>
    </submittedName>
</protein>
<comment type="caution">
    <text evidence="4">The sequence shown here is derived from an EMBL/GenBank/DDBJ whole genome shotgun (WGS) entry which is preliminary data.</text>
</comment>
<dbReference type="EMBL" id="JAKLWS010000005">
    <property type="protein sequence ID" value="MCG2588094.1"/>
    <property type="molecule type" value="Genomic_DNA"/>
</dbReference>
<evidence type="ECO:0000256" key="2">
    <source>
        <dbReference type="SAM" id="SignalP"/>
    </source>
</evidence>
<sequence>MKMIYYLSVALVISCLSLPESIFAQSPPAYALENVTIHKSDGSVIDSGTIIWRDGIIESVGSDIEIPFDAYSVIDGGDSLHVYPGFIDGLGTWGSPEPPERPEQPDDPGNPGYDRAGIQPDRSAGDHLDASGNTFTDVMKTGITSANLGLKGFMLAGQPDLYFLNGEGTPDHLLKESTGYQFALEGAAGGWLSRAYPSTTMGVMAQFRQLMYDATALQDHIQYFADADGTIQPPKRDGVLESLFPLINGDAHLYASVDSPEGFERVMILNNEFGLNVIIISGKSVHYKADELGEMGIPVLASIELPEKPDWMKEDEDSDTNEPGSEEEERYRERQAEAYKAAAENIRTLLDEEVSVGFASAGLDADKLHEHLRALKEEGGLSEDEILQLLTVNTAEILEISETLGQLDIGFNASFAVFNSPFLEEESAVKMVISNGEVHEF</sequence>